<comment type="caution">
    <text evidence="1">The sequence shown here is derived from an EMBL/GenBank/DDBJ whole genome shotgun (WGS) entry which is preliminary data.</text>
</comment>
<evidence type="ECO:0000313" key="1">
    <source>
        <dbReference type="EMBL" id="NIJ51660.1"/>
    </source>
</evidence>
<evidence type="ECO:0000313" key="2">
    <source>
        <dbReference type="Proteomes" id="UP001179181"/>
    </source>
</evidence>
<accession>A0ABX0UJC0</accession>
<dbReference type="Proteomes" id="UP001179181">
    <property type="component" value="Unassembled WGS sequence"/>
</dbReference>
<dbReference type="EMBL" id="JAASQJ010000001">
    <property type="protein sequence ID" value="NIJ51660.1"/>
    <property type="molecule type" value="Genomic_DNA"/>
</dbReference>
<name>A0ABX0UJC0_9BACT</name>
<organism evidence="1 2">
    <name type="scientific">Dyadobacter arcticus</name>
    <dbReference type="NCBI Taxonomy" id="1078754"/>
    <lineage>
        <taxon>Bacteria</taxon>
        <taxon>Pseudomonadati</taxon>
        <taxon>Bacteroidota</taxon>
        <taxon>Cytophagia</taxon>
        <taxon>Cytophagales</taxon>
        <taxon>Spirosomataceae</taxon>
        <taxon>Dyadobacter</taxon>
    </lineage>
</organism>
<sequence>MSIKKYLICAMVVVAGFWFWSKFNHCDAVTIRFANEDWTFPSTIGEAVNNHDLDFKPPGYYYKTDSINQQILLAYHDEFGDYDDDRQAKETLYPRDVHTYVFQFKKRPNTYDSLKRHFETQFKQKFVLTKGIKTRSFWFDYGKMPFEHHLLKVDDCLTIGIKNSKSDGLGEIVTVQLLYGLPLGDIGIWMGNW</sequence>
<dbReference type="RefSeq" id="WP_167267446.1">
    <property type="nucleotide sequence ID" value="NZ_JAASQJ010000001.1"/>
</dbReference>
<gene>
    <name evidence="1" type="ORF">FHS68_000816</name>
</gene>
<reference evidence="1 2" key="1">
    <citation type="submission" date="2020-03" db="EMBL/GenBank/DDBJ databases">
        <title>Genomic Encyclopedia of Type Strains, Phase IV (KMG-IV): sequencing the most valuable type-strain genomes for metagenomic binning, comparative biology and taxonomic classification.</title>
        <authorList>
            <person name="Goeker M."/>
        </authorList>
    </citation>
    <scope>NUCLEOTIDE SEQUENCE [LARGE SCALE GENOMIC DNA]</scope>
    <source>
        <strain evidence="1 2">DSM 102865</strain>
    </source>
</reference>
<protein>
    <submittedName>
        <fullName evidence="1">Uncharacterized protein</fullName>
    </submittedName>
</protein>
<keyword evidence="2" id="KW-1185">Reference proteome</keyword>
<proteinExistence type="predicted"/>